<reference evidence="4 5" key="1">
    <citation type="submission" date="2016-12" db="EMBL/GenBank/DDBJ databases">
        <title>The genomes of Aspergillus section Nigri reveals drivers in fungal speciation.</title>
        <authorList>
            <consortium name="DOE Joint Genome Institute"/>
            <person name="Vesth T.C."/>
            <person name="Nybo J."/>
            <person name="Theobald S."/>
            <person name="Brandl J."/>
            <person name="Frisvad J.C."/>
            <person name="Nielsen K.F."/>
            <person name="Lyhne E.K."/>
            <person name="Kogle M.E."/>
            <person name="Kuo A."/>
            <person name="Riley R."/>
            <person name="Clum A."/>
            <person name="Nolan M."/>
            <person name="Lipzen A."/>
            <person name="Salamov A."/>
            <person name="Henrissat B."/>
            <person name="Wiebenga A."/>
            <person name="De Vries R.P."/>
            <person name="Grigoriev I.V."/>
            <person name="Mortensen U.H."/>
            <person name="Andersen M.R."/>
            <person name="Baker S.E."/>
        </authorList>
    </citation>
    <scope>NUCLEOTIDE SEQUENCE [LARGE SCALE GENOMIC DNA]</scope>
    <source>
        <strain evidence="4 5">CBS 117.55</strain>
    </source>
</reference>
<dbReference type="SUPFAM" id="SSF54197">
    <property type="entry name" value="HIT-like"/>
    <property type="match status" value="1"/>
</dbReference>
<dbReference type="AlphaFoldDB" id="A0A317W942"/>
<dbReference type="GeneID" id="37067583"/>
<protein>
    <recommendedName>
        <fullName evidence="3">HIT domain-containing protein</fullName>
    </recommendedName>
</protein>
<evidence type="ECO:0000259" key="3">
    <source>
        <dbReference type="PROSITE" id="PS51084"/>
    </source>
</evidence>
<dbReference type="PANTHER" id="PTHR46648">
    <property type="entry name" value="HIT FAMILY PROTEIN 1"/>
    <property type="match status" value="1"/>
</dbReference>
<evidence type="ECO:0000313" key="5">
    <source>
        <dbReference type="Proteomes" id="UP000247233"/>
    </source>
</evidence>
<dbReference type="RefSeq" id="XP_025399567.1">
    <property type="nucleotide sequence ID" value="XM_025545346.1"/>
</dbReference>
<dbReference type="InterPro" id="IPR036265">
    <property type="entry name" value="HIT-like_sf"/>
</dbReference>
<dbReference type="Gene3D" id="3.30.428.10">
    <property type="entry name" value="HIT-like"/>
    <property type="match status" value="1"/>
</dbReference>
<dbReference type="PROSITE" id="PS51084">
    <property type="entry name" value="HIT_2"/>
    <property type="match status" value="1"/>
</dbReference>
<dbReference type="VEuPathDB" id="FungiDB:BO70DRAFT_379418"/>
<feature type="domain" description="HIT" evidence="3">
    <location>
        <begin position="210"/>
        <end position="316"/>
    </location>
</feature>
<feature type="region of interest" description="Disordered" evidence="2">
    <location>
        <begin position="29"/>
        <end position="94"/>
    </location>
</feature>
<feature type="compositionally biased region" description="Basic residues" evidence="2">
    <location>
        <begin position="65"/>
        <end position="87"/>
    </location>
</feature>
<evidence type="ECO:0000256" key="1">
    <source>
        <dbReference type="PROSITE-ProRule" id="PRU00464"/>
    </source>
</evidence>
<organism evidence="4 5">
    <name type="scientific">Aspergillus heteromorphus CBS 117.55</name>
    <dbReference type="NCBI Taxonomy" id="1448321"/>
    <lineage>
        <taxon>Eukaryota</taxon>
        <taxon>Fungi</taxon>
        <taxon>Dikarya</taxon>
        <taxon>Ascomycota</taxon>
        <taxon>Pezizomycotina</taxon>
        <taxon>Eurotiomycetes</taxon>
        <taxon>Eurotiomycetidae</taxon>
        <taxon>Eurotiales</taxon>
        <taxon>Aspergillaceae</taxon>
        <taxon>Aspergillus</taxon>
        <taxon>Aspergillus subgen. Circumdati</taxon>
    </lineage>
</organism>
<gene>
    <name evidence="4" type="ORF">BO70DRAFT_379418</name>
</gene>
<name>A0A317W942_9EURO</name>
<dbReference type="STRING" id="1448321.A0A317W942"/>
<keyword evidence="5" id="KW-1185">Reference proteome</keyword>
<dbReference type="PANTHER" id="PTHR46648:SF1">
    <property type="entry name" value="ADENOSINE 5'-MONOPHOSPHORAMIDASE HNT1"/>
    <property type="match status" value="1"/>
</dbReference>
<accession>A0A317W942</accession>
<dbReference type="InterPro" id="IPR001310">
    <property type="entry name" value="Histidine_triad_HIT"/>
</dbReference>
<dbReference type="InterPro" id="IPR011146">
    <property type="entry name" value="HIT-like"/>
</dbReference>
<comment type="caution">
    <text evidence="1">Lacks conserved residue(s) required for the propagation of feature annotation.</text>
</comment>
<proteinExistence type="predicted"/>
<comment type="caution">
    <text evidence="4">The sequence shown here is derived from an EMBL/GenBank/DDBJ whole genome shotgun (WGS) entry which is preliminary data.</text>
</comment>
<evidence type="ECO:0000256" key="2">
    <source>
        <dbReference type="SAM" id="MobiDB-lite"/>
    </source>
</evidence>
<evidence type="ECO:0000313" key="4">
    <source>
        <dbReference type="EMBL" id="PWY82853.1"/>
    </source>
</evidence>
<dbReference type="EMBL" id="MSFL01000011">
    <property type="protein sequence ID" value="PWY82853.1"/>
    <property type="molecule type" value="Genomic_DNA"/>
</dbReference>
<dbReference type="GO" id="GO:0003824">
    <property type="term" value="F:catalytic activity"/>
    <property type="evidence" value="ECO:0007669"/>
    <property type="project" value="InterPro"/>
</dbReference>
<sequence>MIVLALSPGYTASSGFSLYPAAQHITITPKPLQHHPTPPLKQHNNNVHQHPHPISNRNIPLPRPQPKHNPLHPPHNLRPRPRNPHQHQHQDPLFTLPKPTFITTLLTIRHISQHLQRIYSVQRIALITTGLTTLSILPLHGLSPTWHPITNPSTVFHGATYPGYLTSKDAPLMSTSQLDQIAQTITTATTTSLPTQQPDYTSHTPTSTNLFSRIIRGETQHWRIWEDADHVAFLTPFPNTVGFTVLVPRAHLSSDILGGLDEGAFTMLMGAAYEVVGVLRRAFGVERCGMVFEGFEIDYAHVKIIPVHGGAGDVDVDEGEGGDGDGERERFWEVYPGYLSSLPGPVVEDYDGLVRRAGEVRREVMKEMGE</sequence>
<dbReference type="OrthoDB" id="2262349at2759"/>
<dbReference type="Proteomes" id="UP000247233">
    <property type="component" value="Unassembled WGS sequence"/>
</dbReference>